<name>A0A345UWU7_PSEFL</name>
<organism evidence="1 2">
    <name type="scientific">Pseudomonas fluorescens</name>
    <dbReference type="NCBI Taxonomy" id="294"/>
    <lineage>
        <taxon>Bacteria</taxon>
        <taxon>Pseudomonadati</taxon>
        <taxon>Pseudomonadota</taxon>
        <taxon>Gammaproteobacteria</taxon>
        <taxon>Pseudomonadales</taxon>
        <taxon>Pseudomonadaceae</taxon>
        <taxon>Pseudomonas</taxon>
    </lineage>
</organism>
<evidence type="ECO:0008006" key="3">
    <source>
        <dbReference type="Google" id="ProtNLM"/>
    </source>
</evidence>
<sequence length="331" mass="37806">MSTRVMFCVGIFFALVVMGLTSATRPFLQLDLWLDGRDAPVTAQANALSPVIACVNRIDVQWRAAYDRYKNPQPPLPRDQRWLKSLKDFDDSDAFNVRDIQRDVCGQGLTEKLELLAWQPELARQANEYVRALNHVTTTILPTRFYREASFISGSQQPSPGELAAIERVSQEYFGASTALRQSLLPLDAAQRPEQLKLIEARLGRDIHWDLLAYMIQARETVDVLDEAMKNRTLTPKLLADTTAKLQQAWNRREPWLAPRTGGFQNKTDAARDLWLRIGEPGQIYLEALNTLQADWQNHAQPQRLSEDYYAVTRSYDGLLSHYNRLARASF</sequence>
<accession>A0A345UWU7</accession>
<dbReference type="EMBL" id="CP022313">
    <property type="protein sequence ID" value="AXJ04949.1"/>
    <property type="molecule type" value="Genomic_DNA"/>
</dbReference>
<dbReference type="Proteomes" id="UP000254535">
    <property type="component" value="Chromosome"/>
</dbReference>
<dbReference type="RefSeq" id="WP_115077786.1">
    <property type="nucleotide sequence ID" value="NZ_CP022313.1"/>
</dbReference>
<dbReference type="InterPro" id="IPR024291">
    <property type="entry name" value="DUF3829"/>
</dbReference>
<dbReference type="AlphaFoldDB" id="A0A345UWU7"/>
<proteinExistence type="predicted"/>
<gene>
    <name evidence="1" type="ORF">CFN16_12735</name>
</gene>
<evidence type="ECO:0000313" key="2">
    <source>
        <dbReference type="Proteomes" id="UP000254535"/>
    </source>
</evidence>
<dbReference type="Pfam" id="PF12889">
    <property type="entry name" value="DUF3829"/>
    <property type="match status" value="1"/>
</dbReference>
<protein>
    <recommendedName>
        <fullName evidence="3">DUF3829 domain-containing protein</fullName>
    </recommendedName>
</protein>
<reference evidence="1 2" key="1">
    <citation type="submission" date="2017-07" db="EMBL/GenBank/DDBJ databases">
        <title>Genome sequence of Pseudomonas NEP1.</title>
        <authorList>
            <person name="Nascimento F.X."/>
        </authorList>
    </citation>
    <scope>NUCLEOTIDE SEQUENCE [LARGE SCALE GENOMIC DNA]</scope>
    <source>
        <strain evidence="1 2">NEP1</strain>
    </source>
</reference>
<evidence type="ECO:0000313" key="1">
    <source>
        <dbReference type="EMBL" id="AXJ04949.1"/>
    </source>
</evidence>